<dbReference type="InterPro" id="IPR043129">
    <property type="entry name" value="ATPase_NBD"/>
</dbReference>
<evidence type="ECO:0000259" key="5">
    <source>
        <dbReference type="Pfam" id="PF01869"/>
    </source>
</evidence>
<dbReference type="OrthoDB" id="311172at2759"/>
<keyword evidence="7" id="KW-1185">Reference proteome</keyword>
<gene>
    <name evidence="6" type="ORF">OH76DRAFT_539787</name>
</gene>
<proteinExistence type="inferred from homology"/>
<dbReference type="EC" id="2.7.1.59" evidence="2"/>
<dbReference type="PANTHER" id="PTHR43190:SF3">
    <property type="entry name" value="N-ACETYL-D-GLUCOSAMINE KINASE"/>
    <property type="match status" value="1"/>
</dbReference>
<dbReference type="GO" id="GO:0045127">
    <property type="term" value="F:N-acetylglucosamine kinase activity"/>
    <property type="evidence" value="ECO:0007669"/>
    <property type="project" value="UniProtKB-EC"/>
</dbReference>
<accession>A0A371D9M3</accession>
<dbReference type="AlphaFoldDB" id="A0A371D9M3"/>
<dbReference type="Proteomes" id="UP000256964">
    <property type="component" value="Unassembled WGS sequence"/>
</dbReference>
<organism evidence="6 7">
    <name type="scientific">Lentinus brumalis</name>
    <dbReference type="NCBI Taxonomy" id="2498619"/>
    <lineage>
        <taxon>Eukaryota</taxon>
        <taxon>Fungi</taxon>
        <taxon>Dikarya</taxon>
        <taxon>Basidiomycota</taxon>
        <taxon>Agaricomycotina</taxon>
        <taxon>Agaricomycetes</taxon>
        <taxon>Polyporales</taxon>
        <taxon>Polyporaceae</taxon>
        <taxon>Lentinus</taxon>
    </lineage>
</organism>
<protein>
    <recommendedName>
        <fullName evidence="3">N-acetyl-D-glucosamine kinase</fullName>
        <ecNumber evidence="2">2.7.1.59</ecNumber>
    </recommendedName>
    <alternativeName>
        <fullName evidence="4">GlcNAc kinase</fullName>
    </alternativeName>
</protein>
<dbReference type="Pfam" id="PF01869">
    <property type="entry name" value="BcrAD_BadFG"/>
    <property type="match status" value="1"/>
</dbReference>
<name>A0A371D9M3_9APHY</name>
<dbReference type="EMBL" id="KZ857406">
    <property type="protein sequence ID" value="RDX49219.1"/>
    <property type="molecule type" value="Genomic_DNA"/>
</dbReference>
<dbReference type="Gene3D" id="3.30.420.40">
    <property type="match status" value="1"/>
</dbReference>
<evidence type="ECO:0000313" key="7">
    <source>
        <dbReference type="Proteomes" id="UP000256964"/>
    </source>
</evidence>
<feature type="domain" description="ATPase BadF/BadG/BcrA/BcrD type" evidence="5">
    <location>
        <begin position="7"/>
        <end position="334"/>
    </location>
</feature>
<evidence type="ECO:0000256" key="2">
    <source>
        <dbReference type="ARBA" id="ARBA00012122"/>
    </source>
</evidence>
<dbReference type="InterPro" id="IPR002731">
    <property type="entry name" value="ATPase_BadF"/>
</dbReference>
<evidence type="ECO:0000256" key="3">
    <source>
        <dbReference type="ARBA" id="ARBA00014974"/>
    </source>
</evidence>
<dbReference type="PANTHER" id="PTHR43190">
    <property type="entry name" value="N-ACETYL-D-GLUCOSAMINE KINASE"/>
    <property type="match status" value="1"/>
</dbReference>
<dbReference type="STRING" id="139420.A0A371D9M3"/>
<comment type="similarity">
    <text evidence="1">Belongs to the eukaryotic-type N-acetylglucosamine kinase family.</text>
</comment>
<dbReference type="InterPro" id="IPR052519">
    <property type="entry name" value="Euk-type_GlcNAc_Kinase"/>
</dbReference>
<dbReference type="SUPFAM" id="SSF53067">
    <property type="entry name" value="Actin-like ATPase domain"/>
    <property type="match status" value="2"/>
</dbReference>
<sequence length="373" mass="39538">MSYYLCVDCGGSKTAAAIVDKDGNILGRGIGGPSNFAYLGLPNFLQALTATVTSALQSFLPAPEDDQSFLPPPADKPLFAAAWLGVSGVDSAAAIARIVPPVTTLLGVEPVVANDTHLLAAPLGMHDDVSAAIGCVSGTGGIVVSFRQTEGGGLELLGRVGGWGWILGDEGGGFHVGRSAVRHILWEADCASVIAPEKRDTSSTLKDRVLQHFGVDDVFELLTVVHWPDPLPLTAPGTERDPTEEKEAPAYTQMVREKRLSSLAPLVFAAAFEDKDPLALRVLQHTTNELVDQLCVLLRPEADAPDGTEYPARKIKASETILCFGGSLVGVAVYRQMILDELARRGHPVKRWTYVEDAAGTGAKSLAAIHKSQ</sequence>
<evidence type="ECO:0000256" key="1">
    <source>
        <dbReference type="ARBA" id="ARBA00006198"/>
    </source>
</evidence>
<reference evidence="6 7" key="1">
    <citation type="journal article" date="2018" name="Biotechnol. Biofuels">
        <title>Integrative visual omics of the white-rot fungus Polyporus brumalis exposes the biotechnological potential of its oxidative enzymes for delignifying raw plant biomass.</title>
        <authorList>
            <person name="Miyauchi S."/>
            <person name="Rancon A."/>
            <person name="Drula E."/>
            <person name="Hage H."/>
            <person name="Chaduli D."/>
            <person name="Favel A."/>
            <person name="Grisel S."/>
            <person name="Henrissat B."/>
            <person name="Herpoel-Gimbert I."/>
            <person name="Ruiz-Duenas F.J."/>
            <person name="Chevret D."/>
            <person name="Hainaut M."/>
            <person name="Lin J."/>
            <person name="Wang M."/>
            <person name="Pangilinan J."/>
            <person name="Lipzen A."/>
            <person name="Lesage-Meessen L."/>
            <person name="Navarro D."/>
            <person name="Riley R."/>
            <person name="Grigoriev I.V."/>
            <person name="Zhou S."/>
            <person name="Raouche S."/>
            <person name="Rosso M.N."/>
        </authorList>
    </citation>
    <scope>NUCLEOTIDE SEQUENCE [LARGE SCALE GENOMIC DNA]</scope>
    <source>
        <strain evidence="6 7">BRFM 1820</strain>
    </source>
</reference>
<dbReference type="CDD" id="cd24007">
    <property type="entry name" value="ASKHA_NBD_eukNAGK-like"/>
    <property type="match status" value="1"/>
</dbReference>
<evidence type="ECO:0000313" key="6">
    <source>
        <dbReference type="EMBL" id="RDX49219.1"/>
    </source>
</evidence>
<evidence type="ECO:0000256" key="4">
    <source>
        <dbReference type="ARBA" id="ARBA00031123"/>
    </source>
</evidence>